<organism evidence="1 2">
    <name type="scientific">Pseudomonas fluorescens</name>
    <dbReference type="NCBI Taxonomy" id="294"/>
    <lineage>
        <taxon>Bacteria</taxon>
        <taxon>Pseudomonadati</taxon>
        <taxon>Pseudomonadota</taxon>
        <taxon>Gammaproteobacteria</taxon>
        <taxon>Pseudomonadales</taxon>
        <taxon>Pseudomonadaceae</taxon>
        <taxon>Pseudomonas</taxon>
    </lineage>
</organism>
<proteinExistence type="predicted"/>
<comment type="caution">
    <text evidence="1">The sequence shown here is derived from an EMBL/GenBank/DDBJ whole genome shotgun (WGS) entry which is preliminary data.</text>
</comment>
<protein>
    <submittedName>
        <fullName evidence="1">Isrso13-transposase domain protein</fullName>
    </submittedName>
</protein>
<dbReference type="AlphaFoldDB" id="A0A0P8Z875"/>
<dbReference type="PATRIC" id="fig|294.162.peg.564"/>
<evidence type="ECO:0000313" key="1">
    <source>
        <dbReference type="EMBL" id="KPU61656.1"/>
    </source>
</evidence>
<name>A0A0P8Z875_PSEFL</name>
<reference evidence="1 2" key="1">
    <citation type="submission" date="2015-09" db="EMBL/GenBank/DDBJ databases">
        <authorList>
            <person name="Jackson K.R."/>
            <person name="Lunt B.L."/>
            <person name="Fisher J.N.B."/>
            <person name="Gardner A.V."/>
            <person name="Bailey M.E."/>
            <person name="Deus L.M."/>
            <person name="Earl A.S."/>
            <person name="Gibby P.D."/>
            <person name="Hartmann K.A."/>
            <person name="Liu J.E."/>
            <person name="Manci A.M."/>
            <person name="Nielsen D.A."/>
            <person name="Solomon M.B."/>
            <person name="Breakwell D.P."/>
            <person name="Burnett S.H."/>
            <person name="Grose J.H."/>
        </authorList>
    </citation>
    <scope>NUCLEOTIDE SEQUENCE [LARGE SCALE GENOMIC DNA]</scope>
    <source>
        <strain evidence="1 2">S613</strain>
    </source>
</reference>
<evidence type="ECO:0000313" key="2">
    <source>
        <dbReference type="Proteomes" id="UP000050349"/>
    </source>
</evidence>
<dbReference type="EMBL" id="LJXB01000050">
    <property type="protein sequence ID" value="KPU61656.1"/>
    <property type="molecule type" value="Genomic_DNA"/>
</dbReference>
<accession>A0A0P8Z875</accession>
<dbReference type="Proteomes" id="UP000050349">
    <property type="component" value="Unassembled WGS sequence"/>
</dbReference>
<gene>
    <name evidence="1" type="primary">tISRso13</name>
    <name evidence="1" type="ORF">AN403_5683</name>
</gene>
<sequence>MQIALPSDYLLLQSPSESVAQRLLALAKIIKPKPVAKCVRAPKIAKPKEWLEGKAAHAHVSTDRVLKAHKKKTP</sequence>